<feature type="region of interest" description="Disordered" evidence="2">
    <location>
        <begin position="1380"/>
        <end position="1409"/>
    </location>
</feature>
<dbReference type="SUPFAM" id="SSF46997">
    <property type="entry name" value="Bacterial immunoglobulin/albumin-binding domains"/>
    <property type="match status" value="1"/>
</dbReference>
<feature type="compositionally biased region" description="Basic and acidic residues" evidence="2">
    <location>
        <begin position="2091"/>
        <end position="2111"/>
    </location>
</feature>
<sequence length="2541" mass="276063">MTTKSAKHANKTFGSAKDKSAKAVDMRKVAALSAGAAGVIAGAAIAFGATPAMAAETPASAPVNTNDPAKEQSVIANKKKAEGAEASKKTATETNKKEESKKEQPEQTKPTEQTVVKTEGKADATKTESGSKVERAAAVDNKVTNSTSATDKTNADSSTTEETSTPAENVVKKRTRRATVENKQPEATNDAKDENQKQGEPVVGTDREANPAPAPKVNSEITLSKETKDTLPNMYAWGSSDNVYIEKGQNQEVTFNFAKPSDGSTITKVAIFPSDGNTVDNAKSRKFLEYYSANENEHKPYSGKYEFIVNTDGSAKLTMTKLYSEANMAAEKYTANRCIYVYGTKDGKESVLYKTNIVRAATLVPPKTAGSIVLKYNEELTAQQIQDKLKAALDSPTEATGKKSIRAQIDAASRSNGVGGRTGENGAFVQTPDTAENKVIINDQRAYNPTEVTRFNRTTSKEGAAEKTYITTVQTLKTHLITDTGYTSDDLPLTVARYDTRIEKPIVDDLSKVSDDVKTEIKRKLAHLNHVSQDQVTINDQGEVTINFADVDAADAPKIALRDLVLKKIAEKDVVVPENDKAVFVANPLGYSNAELDRIKTAIYEANKDNKELGLTSKDQITLEYLKGDLTASGDSNKGISNGQAENKITVKIKTDKSVAEFTSNVKESKLTKLPNIRTDYTVSWDKTKIDGRDTDEGISWSNDQKTTIIYRYDPTKAQEFDTTKILGLLKAKPKDSSSGLRDLTGGEQLSYEGTGNNARKSHMNYALNKDGEPTTELTLGNMGGAYWSGNQKVSNSDVNLGDNLSIAGSYSWDPEAGSVTVAGKKDKIFKARLFVEPYAMTYYKHVYMEKDRHPGNTAKAINVIFVPQTNHKTADLKTSIGEHKTTKVDNTDVPTDSKYYNASDAVKKDYEDALKVAKQTLEKVGTTPDDQLTEQLKAEVDNATIKLDKARKALDGDATKKDELDKSITEDGTPAEGQQATTGTKASDKYKNVSDPDFKTPEGKPDETRNNAAKEAKKAYDKALEDANKVKADDNATQKAVDDAKAKLDAAREKLNEFSTNKDKLNAAIAEHGKVKDGRDAQGAQTIANADPAYQNATDDERKAYDEAVKKAKNLSADPNASQKEVNAAIEALKKAKEALDAKATDKSKLITAEKLSFDNPDKDDASRQSTFYKNALNKQTNGASEQEKQAAKTAVENYDNALAKAREVLKNDKATQKEVDAAKDALTKAEDALHKDYATDANELTKVLADNFSGYLMPAYFNAFDKAQAGDADAKKAFKDYNDAYQKAKALKEKFAKTNPAEQPTATDIADAKTALEEARKVIDKYATNTSRLSAAVFNDIAIQHSPAYKNVSADDASPEAKAAKDKYDKAVKKLQQALDKQMPKDKANGKEIPDTNTPAKDGNLDDKDYLKNIQAHAQGEPLDRDITKILQEMNDAAAELNKFATKTDDLLKSVNEHDNTQKTPAYKNASHPDFKNDDGTTADKTKNDAAQKAVDEYGEALNVAKELLKNPAATQKQVNDALNTLNEKRKALDTYKTDTAKLKDSVGKHGSTDGAAPTEGTQTSDAYRNASDPHFMKEEGGKLVPDTDKNDQATAAKKAYDEALTKAQELLKKHDEKDTPQDAKPTQKDINDALKALDDARTEVEKYKTVTTELEKEINKSTAEGAPGVTENDFENTPEFKNAKAKTSDGQTNADVAAYQEALKKARDLVKAAADQDKKNSERPTQQQINDALDALTAAKKQITDNYKTNLEPLTSAKDFAGGDFKKTPEYQNAVAKKGAGDQGATQALGEDGKDTGFDNVLKKVAAKLNDNDWKQKATQKEVNALLKQLQDAQEKIAKEYKTDAIKLERELGDKDQDGKPVTPPFEASVTYKNALEKAKTEDAATTDANSATKKLKEYTDKLKDANDLIEKVKNPDPNAKPEDRPTQKQVDEALAALKKAKKDIDDNFKTKVDKLQNEVDDKNEDGTARTPKFEESTEFANLKAKGDDTNKPDDLVAYEKALAKAKDLIDKNDGKVTKDGQEVDVPKDQLPSQKEVDEALQTLKEIKDKILANYKTSPKDLQDEVDKSKDGDDDTSTDVFENTPEFKNADAKKGEDGKSDNSDMKAYKDALEKAKNLLDAFDRTTGKVKDQLPKGMTKAPTQKELDDALDALQAAKKKITDGYKTDPSKLKSEADANGDFTKTPEYQNAQAKGDDASKQALEDYKKALEDANKVLGDKDATQAQVDDALKKLQDAKSKLSDGYKTDKSDLTVEADKDSDFTKTPEYQNAAGSPEADAYKQALEDANKVLGDKNATQAQVDDALKKLQDAKKKLADSHKTDKSDLNTEADNDPDFRKSIPFIIGKAADLAEYQQALNDANSVLNDPNATQAQVDQALRRLCDAKQKLIDAYNRLVNTGVGVNDVNNTSVNNVVDKGALQAEVDAALGDVSANANGVVADSNLVSEFNAALNYARLVLADSNATQGQVDSALARLRAARAALREGMIAARNSAGMNFKRGDVSGVNTGASSSVFAALAAVFAGLGVVGAASKRRKHSAR</sequence>
<feature type="region of interest" description="Disordered" evidence="2">
    <location>
        <begin position="737"/>
        <end position="756"/>
    </location>
</feature>
<reference evidence="4" key="1">
    <citation type="submission" date="2023-05" db="EMBL/GenBank/DDBJ databases">
        <title>Cataloging the Phylogenetic Diversity of Human Bladder Bacteria.</title>
        <authorList>
            <person name="Du J."/>
        </authorList>
    </citation>
    <scope>NUCLEOTIDE SEQUENCE</scope>
    <source>
        <strain evidence="4">UMB6789</strain>
    </source>
</reference>
<dbReference type="Pfam" id="PF07554">
    <property type="entry name" value="FIVAR"/>
    <property type="match status" value="10"/>
</dbReference>
<feature type="compositionally biased region" description="Basic and acidic residues" evidence="2">
    <location>
        <begin position="1473"/>
        <end position="1493"/>
    </location>
</feature>
<feature type="compositionally biased region" description="Basic and acidic residues" evidence="2">
    <location>
        <begin position="178"/>
        <end position="197"/>
    </location>
</feature>
<keyword evidence="3" id="KW-0472">Membrane</keyword>
<organism evidence="4 5">
    <name type="scientific">Gardnerella vaginalis</name>
    <dbReference type="NCBI Taxonomy" id="2702"/>
    <lineage>
        <taxon>Bacteria</taxon>
        <taxon>Bacillati</taxon>
        <taxon>Actinomycetota</taxon>
        <taxon>Actinomycetes</taxon>
        <taxon>Bifidobacteriales</taxon>
        <taxon>Bifidobacteriaceae</taxon>
        <taxon>Gardnerella</taxon>
    </lineage>
</organism>
<dbReference type="InterPro" id="IPR009063">
    <property type="entry name" value="Ig/albumin-bd_sf"/>
</dbReference>
<keyword evidence="3" id="KW-0812">Transmembrane</keyword>
<dbReference type="Gene3D" id="1.20.5.420">
    <property type="entry name" value="Immunoglobulin FC, subunit C"/>
    <property type="match status" value="5"/>
</dbReference>
<feature type="coiled-coil region" evidence="1">
    <location>
        <begin position="1190"/>
        <end position="1217"/>
    </location>
</feature>
<feature type="compositionally biased region" description="Basic and acidic residues" evidence="2">
    <location>
        <begin position="1384"/>
        <end position="1396"/>
    </location>
</feature>
<feature type="region of interest" description="Disordered" evidence="2">
    <location>
        <begin position="1460"/>
        <end position="1493"/>
    </location>
</feature>
<evidence type="ECO:0000256" key="2">
    <source>
        <dbReference type="SAM" id="MobiDB-lite"/>
    </source>
</evidence>
<feature type="region of interest" description="Disordered" evidence="2">
    <location>
        <begin position="1910"/>
        <end position="1935"/>
    </location>
</feature>
<feature type="region of interest" description="Disordered" evidence="2">
    <location>
        <begin position="1546"/>
        <end position="1633"/>
    </location>
</feature>
<feature type="coiled-coil region" evidence="1">
    <location>
        <begin position="1819"/>
        <end position="1854"/>
    </location>
</feature>
<evidence type="ECO:0000313" key="4">
    <source>
        <dbReference type="EMBL" id="MDK7063908.1"/>
    </source>
</evidence>
<feature type="coiled-coil region" evidence="1">
    <location>
        <begin position="1276"/>
        <end position="1331"/>
    </location>
</feature>
<feature type="region of interest" description="Disordered" evidence="2">
    <location>
        <begin position="1780"/>
        <end position="1800"/>
    </location>
</feature>
<comment type="caution">
    <text evidence="4">The sequence shown here is derived from an EMBL/GenBank/DDBJ whole genome shotgun (WGS) entry which is preliminary data.</text>
</comment>
<keyword evidence="1" id="KW-0175">Coiled coil</keyword>
<feature type="region of interest" description="Disordered" evidence="2">
    <location>
        <begin position="958"/>
        <end position="1021"/>
    </location>
</feature>
<proteinExistence type="predicted"/>
<dbReference type="EMBL" id="JASOME010000005">
    <property type="protein sequence ID" value="MDK7063908.1"/>
    <property type="molecule type" value="Genomic_DNA"/>
</dbReference>
<protein>
    <submittedName>
        <fullName evidence="4">Peptidase</fullName>
    </submittedName>
</protein>
<evidence type="ECO:0000256" key="1">
    <source>
        <dbReference type="SAM" id="Coils"/>
    </source>
</evidence>
<feature type="region of interest" description="Disordered" evidence="2">
    <location>
        <begin position="1"/>
        <end position="24"/>
    </location>
</feature>
<dbReference type="Gene3D" id="1.20.1270.70">
    <property type="entry name" value="Designed single chain three-helix bundle"/>
    <property type="match status" value="5"/>
</dbReference>
<feature type="region of interest" description="Disordered" evidence="2">
    <location>
        <begin position="1074"/>
        <end position="1100"/>
    </location>
</feature>
<feature type="region of interest" description="Disordered" evidence="2">
    <location>
        <begin position="2162"/>
        <end position="2202"/>
    </location>
</feature>
<gene>
    <name evidence="4" type="ORF">QP372_05180</name>
</gene>
<dbReference type="RefSeq" id="WP_285085185.1">
    <property type="nucleotide sequence ID" value="NZ_JASOME010000005.1"/>
</dbReference>
<name>A0AAW6Y5U6_GARVA</name>
<feature type="compositionally biased region" description="Basic and acidic residues" evidence="2">
    <location>
        <begin position="2162"/>
        <end position="2178"/>
    </location>
</feature>
<feature type="compositionally biased region" description="Basic and acidic residues" evidence="2">
    <location>
        <begin position="2016"/>
        <end position="2031"/>
    </location>
</feature>
<feature type="compositionally biased region" description="Basic and acidic residues" evidence="2">
    <location>
        <begin position="79"/>
        <end position="106"/>
    </location>
</feature>
<feature type="transmembrane region" description="Helical" evidence="3">
    <location>
        <begin position="2515"/>
        <end position="2533"/>
    </location>
</feature>
<evidence type="ECO:0000313" key="5">
    <source>
        <dbReference type="Proteomes" id="UP001237784"/>
    </source>
</evidence>
<feature type="compositionally biased region" description="Basic and acidic residues" evidence="2">
    <location>
        <begin position="958"/>
        <end position="970"/>
    </location>
</feature>
<evidence type="ECO:0000256" key="3">
    <source>
        <dbReference type="SAM" id="Phobius"/>
    </source>
</evidence>
<feature type="compositionally biased region" description="Polar residues" evidence="2">
    <location>
        <begin position="977"/>
        <end position="986"/>
    </location>
</feature>
<feature type="region of interest" description="Disordered" evidence="2">
    <location>
        <begin position="2056"/>
        <end position="2111"/>
    </location>
</feature>
<feature type="coiled-coil region" evidence="1">
    <location>
        <begin position="2296"/>
        <end position="2323"/>
    </location>
</feature>
<feature type="compositionally biased region" description="Basic residues" evidence="2">
    <location>
        <begin position="1"/>
        <end position="10"/>
    </location>
</feature>
<feature type="region of interest" description="Disordered" evidence="2">
    <location>
        <begin position="2016"/>
        <end position="2040"/>
    </location>
</feature>
<feature type="compositionally biased region" description="Basic and acidic residues" evidence="2">
    <location>
        <begin position="1577"/>
        <end position="1594"/>
    </location>
</feature>
<feature type="compositionally biased region" description="Basic and acidic residues" evidence="2">
    <location>
        <begin position="987"/>
        <end position="1021"/>
    </location>
</feature>
<feature type="compositionally biased region" description="Basic and acidic residues" evidence="2">
    <location>
        <begin position="2061"/>
        <end position="2074"/>
    </location>
</feature>
<feature type="compositionally biased region" description="Basic and acidic residues" evidence="2">
    <location>
        <begin position="1601"/>
        <end position="1633"/>
    </location>
</feature>
<feature type="region of interest" description="Disordered" evidence="2">
    <location>
        <begin position="57"/>
        <end position="219"/>
    </location>
</feature>
<accession>A0AAW6Y5U6</accession>
<keyword evidence="3" id="KW-1133">Transmembrane helix</keyword>
<dbReference type="Proteomes" id="UP001237784">
    <property type="component" value="Unassembled WGS sequence"/>
</dbReference>
<feature type="compositionally biased region" description="Basic and acidic residues" evidence="2">
    <location>
        <begin position="118"/>
        <end position="137"/>
    </location>
</feature>
<feature type="region of interest" description="Disordered" evidence="2">
    <location>
        <begin position="1661"/>
        <end position="1696"/>
    </location>
</feature>
<feature type="region of interest" description="Disordered" evidence="2">
    <location>
        <begin position="1959"/>
        <end position="1979"/>
    </location>
</feature>
<feature type="compositionally biased region" description="Polar residues" evidence="2">
    <location>
        <begin position="142"/>
        <end position="156"/>
    </location>
</feature>